<evidence type="ECO:0000256" key="7">
    <source>
        <dbReference type="ARBA" id="ARBA00023136"/>
    </source>
</evidence>
<comment type="caution">
    <text evidence="9">The sequence shown here is derived from an EMBL/GenBank/DDBJ whole genome shotgun (WGS) entry which is preliminary data.</text>
</comment>
<accession>A0A4Y3M842</accession>
<dbReference type="GO" id="GO:0005886">
    <property type="term" value="C:plasma membrane"/>
    <property type="evidence" value="ECO:0007669"/>
    <property type="project" value="UniProtKB-SubCell"/>
</dbReference>
<evidence type="ECO:0000256" key="3">
    <source>
        <dbReference type="ARBA" id="ARBA00022448"/>
    </source>
</evidence>
<feature type="transmembrane region" description="Helical" evidence="8">
    <location>
        <begin position="82"/>
        <end position="102"/>
    </location>
</feature>
<gene>
    <name evidence="9" type="ORF">GRO01_01350</name>
</gene>
<dbReference type="AlphaFoldDB" id="A0A4Y3M842"/>
<feature type="transmembrane region" description="Helical" evidence="8">
    <location>
        <begin position="261"/>
        <end position="284"/>
    </location>
</feature>
<keyword evidence="4" id="KW-1003">Cell membrane</keyword>
<evidence type="ECO:0000256" key="2">
    <source>
        <dbReference type="ARBA" id="ARBA00007935"/>
    </source>
</evidence>
<comment type="subcellular location">
    <subcellularLocation>
        <location evidence="1">Cell membrane</location>
        <topology evidence="1">Multi-pass membrane protein</topology>
    </subcellularLocation>
</comment>
<evidence type="ECO:0000313" key="9">
    <source>
        <dbReference type="EMBL" id="GEB02559.1"/>
    </source>
</evidence>
<dbReference type="GO" id="GO:0022857">
    <property type="term" value="F:transmembrane transporter activity"/>
    <property type="evidence" value="ECO:0007669"/>
    <property type="project" value="InterPro"/>
</dbReference>
<feature type="transmembrane region" description="Helical" evidence="8">
    <location>
        <begin position="328"/>
        <end position="346"/>
    </location>
</feature>
<dbReference type="Proteomes" id="UP000320772">
    <property type="component" value="Unassembled WGS sequence"/>
</dbReference>
<dbReference type="PANTHER" id="PTHR30472">
    <property type="entry name" value="FERRIC ENTEROBACTIN TRANSPORT SYSTEM PERMEASE PROTEIN"/>
    <property type="match status" value="1"/>
</dbReference>
<dbReference type="RefSeq" id="WP_062507933.1">
    <property type="nucleotide sequence ID" value="NZ_BAQZ01000011.1"/>
</dbReference>
<feature type="transmembrane region" description="Helical" evidence="8">
    <location>
        <begin position="114"/>
        <end position="131"/>
    </location>
</feature>
<organism evidence="9 10">
    <name type="scientific">Gluconobacter roseus NBRC 3990</name>
    <dbReference type="NCBI Taxonomy" id="1307950"/>
    <lineage>
        <taxon>Bacteria</taxon>
        <taxon>Pseudomonadati</taxon>
        <taxon>Pseudomonadota</taxon>
        <taxon>Alphaproteobacteria</taxon>
        <taxon>Acetobacterales</taxon>
        <taxon>Acetobacteraceae</taxon>
        <taxon>Gluconobacter</taxon>
    </lineage>
</organism>
<evidence type="ECO:0000256" key="5">
    <source>
        <dbReference type="ARBA" id="ARBA00022692"/>
    </source>
</evidence>
<feature type="transmembrane region" description="Helical" evidence="8">
    <location>
        <begin position="169"/>
        <end position="191"/>
    </location>
</feature>
<dbReference type="InterPro" id="IPR037294">
    <property type="entry name" value="ABC_BtuC-like"/>
</dbReference>
<dbReference type="InterPro" id="IPR000522">
    <property type="entry name" value="ABC_transptr_permease_BtuC"/>
</dbReference>
<sequence>MAYARGAAGSAVVLPRGSAISDRSALIRFAALAGVVLSVLGALCLGRFPLSPGRVLGVFGSLLHLSSASDPVAQVVVMQARLPRILVALLVGSALSCGGATYQAVFRNPLVSPDLLGVLSGAAFGAALSIVSGGSAVVVQMGAFGGGLLAVGTGLLISRTLPGGGILTLLLGGLIGNAIFTALLSLVKYLADPMDQLPAIVNWLLGSLAPSGWQELAWMSGPLIVLTVALVLCAPVLDVLSLGDDEARSLGVSVRVMRPALIVLATLACAMTISMAGIIGWIGLLVPHVARLLVGAEHRGMMPVTALLGAGGLVLADTCARSLTTGEVPLGIVTQLFGALAFVLVLRRLRRGVQ</sequence>
<feature type="transmembrane region" description="Helical" evidence="8">
    <location>
        <begin position="137"/>
        <end position="157"/>
    </location>
</feature>
<name>A0A4Y3M842_9PROT</name>
<keyword evidence="3" id="KW-0813">Transport</keyword>
<dbReference type="PANTHER" id="PTHR30472:SF25">
    <property type="entry name" value="ABC TRANSPORTER PERMEASE PROTEIN MJ0876-RELATED"/>
    <property type="match status" value="1"/>
</dbReference>
<feature type="transmembrane region" description="Helical" evidence="8">
    <location>
        <begin position="29"/>
        <end position="48"/>
    </location>
</feature>
<protein>
    <submittedName>
        <fullName evidence="9">Iron ABC transporter permease</fullName>
    </submittedName>
</protein>
<reference evidence="9 10" key="1">
    <citation type="submission" date="2019-06" db="EMBL/GenBank/DDBJ databases">
        <title>Whole genome shotgun sequence of Gluconobacter roseus NBRC 3990.</title>
        <authorList>
            <person name="Hosoyama A."/>
            <person name="Uohara A."/>
            <person name="Ohji S."/>
            <person name="Ichikawa N."/>
        </authorList>
    </citation>
    <scope>NUCLEOTIDE SEQUENCE [LARGE SCALE GENOMIC DNA]</scope>
    <source>
        <strain evidence="9 10">NBRC 3990</strain>
    </source>
</reference>
<dbReference type="Pfam" id="PF01032">
    <property type="entry name" value="FecCD"/>
    <property type="match status" value="1"/>
</dbReference>
<keyword evidence="10" id="KW-1185">Reference proteome</keyword>
<keyword evidence="5 8" id="KW-0812">Transmembrane</keyword>
<evidence type="ECO:0000256" key="4">
    <source>
        <dbReference type="ARBA" id="ARBA00022475"/>
    </source>
</evidence>
<dbReference type="Gene3D" id="1.10.3470.10">
    <property type="entry name" value="ABC transporter involved in vitamin B12 uptake, BtuC"/>
    <property type="match status" value="1"/>
</dbReference>
<proteinExistence type="inferred from homology"/>
<dbReference type="STRING" id="586239.AD943_03090"/>
<comment type="similarity">
    <text evidence="2">Belongs to the binding-protein-dependent transport system permease family. FecCD subfamily.</text>
</comment>
<dbReference type="SUPFAM" id="SSF81345">
    <property type="entry name" value="ABC transporter involved in vitamin B12 uptake, BtuC"/>
    <property type="match status" value="1"/>
</dbReference>
<feature type="transmembrane region" description="Helical" evidence="8">
    <location>
        <begin position="216"/>
        <end position="240"/>
    </location>
</feature>
<keyword evidence="6 8" id="KW-1133">Transmembrane helix</keyword>
<dbReference type="CDD" id="cd06550">
    <property type="entry name" value="TM_ABC_iron-siderophores_like"/>
    <property type="match status" value="1"/>
</dbReference>
<evidence type="ECO:0000313" key="10">
    <source>
        <dbReference type="Proteomes" id="UP000320772"/>
    </source>
</evidence>
<evidence type="ECO:0000256" key="6">
    <source>
        <dbReference type="ARBA" id="ARBA00022989"/>
    </source>
</evidence>
<evidence type="ECO:0000256" key="1">
    <source>
        <dbReference type="ARBA" id="ARBA00004651"/>
    </source>
</evidence>
<dbReference type="EMBL" id="BJLY01000001">
    <property type="protein sequence ID" value="GEB02559.1"/>
    <property type="molecule type" value="Genomic_DNA"/>
</dbReference>
<keyword evidence="7 8" id="KW-0472">Membrane</keyword>
<evidence type="ECO:0000256" key="8">
    <source>
        <dbReference type="SAM" id="Phobius"/>
    </source>
</evidence>